<feature type="domain" description="TonB-dependent receptor plug" evidence="14">
    <location>
        <begin position="72"/>
        <end position="182"/>
    </location>
</feature>
<keyword evidence="7 10" id="KW-0472">Membrane</keyword>
<evidence type="ECO:0000313" key="15">
    <source>
        <dbReference type="EMBL" id="NWK56878.1"/>
    </source>
</evidence>
<dbReference type="Pfam" id="PF00593">
    <property type="entry name" value="TonB_dep_Rec_b-barrel"/>
    <property type="match status" value="1"/>
</dbReference>
<keyword evidence="4 10" id="KW-0812">Transmembrane</keyword>
<name>A0A851GGG6_9BACT</name>
<keyword evidence="5 12" id="KW-0732">Signal</keyword>
<feature type="chain" id="PRO_5032880599" evidence="12">
    <location>
        <begin position="34"/>
        <end position="658"/>
    </location>
</feature>
<dbReference type="Gene3D" id="2.170.130.10">
    <property type="entry name" value="TonB-dependent receptor, plug domain"/>
    <property type="match status" value="1"/>
</dbReference>
<sequence length="658" mass="72292">MNRKCALLKSAEMTGLRGFAAGSVLLASFGVSAAQDVQQSQDRAEAEVKSKPKEEFLAPTTVMANRVETELAKVGNSVTVLDVGLLETQGVRNLDEALKFVPGVVSDSVGGQRGSTSDVYFRGTRTAHAHVVVDGMRISDANTSAVGIKQFLGNNNLGGLSNVEVLRGPQGALYGGDSIGGVIGIYSEKGEGPYHGDLFVEGGSFNSWNSILSMQGSEGDFSYSLGLGYETTENDLDHNDFDSFSYALRLDYVVNPCLNVGLTWRGADSTYQGPQVGRYYSGPDETDLTYNLGTLFAEYEVNDQWVSKLTLGVYDQDSEFESLAPNPNGPVVPYLNDEDITKYAAYWDNTVKWNDQHTTVAGLVYEDSDFSYANSFGSADDRTRTQYGLYVNHIWDVTEQFNVSGGARWENYDDDGKNGYDDDVVTWRVASAYTVSQTDSIVRASVGHGFRLPAFTEMYGYGAGFYSELDPEESLGWDFGVEQPFCDGQYKIGVTYFGNRIEDAITSVPPVYDNNWNLIQPGSYENADGVTETSGIEASAEAHFLDQRLSVYLSYTWLDRALVDIPENSLGLRLHGRISDQLNAGVTASYLDSRSYGGNTMDSYTLINLYGNYEVNENLAFNARVENLFDEHYEYYNGYGSVYPGRGIGFFGGITLSW</sequence>
<feature type="signal peptide" evidence="12">
    <location>
        <begin position="1"/>
        <end position="33"/>
    </location>
</feature>
<evidence type="ECO:0000256" key="10">
    <source>
        <dbReference type="PROSITE-ProRule" id="PRU01360"/>
    </source>
</evidence>
<comment type="subcellular location">
    <subcellularLocation>
        <location evidence="1 10">Cell outer membrane</location>
        <topology evidence="1 10">Multi-pass membrane protein</topology>
    </subcellularLocation>
</comment>
<dbReference type="InterPro" id="IPR039426">
    <property type="entry name" value="TonB-dep_rcpt-like"/>
</dbReference>
<reference evidence="15 16" key="1">
    <citation type="submission" date="2020-07" db="EMBL/GenBank/DDBJ databases">
        <title>Roseicoccus Jingziensis gen. nov., sp. nov., isolated from coastal seawater.</title>
        <authorList>
            <person name="Feng X."/>
        </authorList>
    </citation>
    <scope>NUCLEOTIDE SEQUENCE [LARGE SCALE GENOMIC DNA]</scope>
    <source>
        <strain evidence="15 16">N1E253</strain>
    </source>
</reference>
<keyword evidence="8 15" id="KW-0675">Receptor</keyword>
<evidence type="ECO:0000256" key="1">
    <source>
        <dbReference type="ARBA" id="ARBA00004571"/>
    </source>
</evidence>
<comment type="similarity">
    <text evidence="10 11">Belongs to the TonB-dependent receptor family.</text>
</comment>
<dbReference type="Pfam" id="PF07715">
    <property type="entry name" value="Plug"/>
    <property type="match status" value="1"/>
</dbReference>
<gene>
    <name evidence="15" type="ORF">HW115_14740</name>
</gene>
<evidence type="ECO:0000256" key="11">
    <source>
        <dbReference type="RuleBase" id="RU003357"/>
    </source>
</evidence>
<evidence type="ECO:0000256" key="3">
    <source>
        <dbReference type="ARBA" id="ARBA00022452"/>
    </source>
</evidence>
<dbReference type="Gene3D" id="2.40.170.20">
    <property type="entry name" value="TonB-dependent receptor, beta-barrel domain"/>
    <property type="match status" value="1"/>
</dbReference>
<dbReference type="SUPFAM" id="SSF56935">
    <property type="entry name" value="Porins"/>
    <property type="match status" value="1"/>
</dbReference>
<dbReference type="GO" id="GO:0009279">
    <property type="term" value="C:cell outer membrane"/>
    <property type="evidence" value="ECO:0007669"/>
    <property type="project" value="UniProtKB-SubCell"/>
</dbReference>
<evidence type="ECO:0000259" key="14">
    <source>
        <dbReference type="Pfam" id="PF07715"/>
    </source>
</evidence>
<organism evidence="15 16">
    <name type="scientific">Oceaniferula marina</name>
    <dbReference type="NCBI Taxonomy" id="2748318"/>
    <lineage>
        <taxon>Bacteria</taxon>
        <taxon>Pseudomonadati</taxon>
        <taxon>Verrucomicrobiota</taxon>
        <taxon>Verrucomicrobiia</taxon>
        <taxon>Verrucomicrobiales</taxon>
        <taxon>Verrucomicrobiaceae</taxon>
        <taxon>Oceaniferula</taxon>
    </lineage>
</organism>
<keyword evidence="16" id="KW-1185">Reference proteome</keyword>
<keyword evidence="6 11" id="KW-0798">TonB box</keyword>
<evidence type="ECO:0000256" key="2">
    <source>
        <dbReference type="ARBA" id="ARBA00022448"/>
    </source>
</evidence>
<dbReference type="GO" id="GO:0044718">
    <property type="term" value="P:siderophore transmembrane transport"/>
    <property type="evidence" value="ECO:0007669"/>
    <property type="project" value="TreeGrafter"/>
</dbReference>
<feature type="domain" description="TonB-dependent receptor-like beta-barrel" evidence="13">
    <location>
        <begin position="271"/>
        <end position="628"/>
    </location>
</feature>
<dbReference type="CDD" id="cd01347">
    <property type="entry name" value="ligand_gated_channel"/>
    <property type="match status" value="1"/>
</dbReference>
<evidence type="ECO:0000256" key="8">
    <source>
        <dbReference type="ARBA" id="ARBA00023170"/>
    </source>
</evidence>
<comment type="caution">
    <text evidence="15">The sequence shown here is derived from an EMBL/GenBank/DDBJ whole genome shotgun (WGS) entry which is preliminary data.</text>
</comment>
<evidence type="ECO:0000256" key="12">
    <source>
        <dbReference type="SAM" id="SignalP"/>
    </source>
</evidence>
<dbReference type="RefSeq" id="WP_178933708.1">
    <property type="nucleotide sequence ID" value="NZ_JACBAZ010000006.1"/>
</dbReference>
<dbReference type="Proteomes" id="UP000557872">
    <property type="component" value="Unassembled WGS sequence"/>
</dbReference>
<dbReference type="PANTHER" id="PTHR30069">
    <property type="entry name" value="TONB-DEPENDENT OUTER MEMBRANE RECEPTOR"/>
    <property type="match status" value="1"/>
</dbReference>
<dbReference type="EMBL" id="JACBAZ010000006">
    <property type="protein sequence ID" value="NWK56878.1"/>
    <property type="molecule type" value="Genomic_DNA"/>
</dbReference>
<accession>A0A851GGG6</accession>
<dbReference type="InterPro" id="IPR000531">
    <property type="entry name" value="Beta-barrel_TonB"/>
</dbReference>
<keyword evidence="2 10" id="KW-0813">Transport</keyword>
<evidence type="ECO:0000313" key="16">
    <source>
        <dbReference type="Proteomes" id="UP000557872"/>
    </source>
</evidence>
<evidence type="ECO:0000256" key="6">
    <source>
        <dbReference type="ARBA" id="ARBA00023077"/>
    </source>
</evidence>
<dbReference type="AlphaFoldDB" id="A0A851GGG6"/>
<evidence type="ECO:0000259" key="13">
    <source>
        <dbReference type="Pfam" id="PF00593"/>
    </source>
</evidence>
<dbReference type="InterPro" id="IPR036942">
    <property type="entry name" value="Beta-barrel_TonB_sf"/>
</dbReference>
<dbReference type="PANTHER" id="PTHR30069:SF29">
    <property type="entry name" value="HEMOGLOBIN AND HEMOGLOBIN-HAPTOGLOBIN-BINDING PROTEIN 1-RELATED"/>
    <property type="match status" value="1"/>
</dbReference>
<evidence type="ECO:0000256" key="4">
    <source>
        <dbReference type="ARBA" id="ARBA00022692"/>
    </source>
</evidence>
<protein>
    <submittedName>
        <fullName evidence="15">TonB-dependent receptor</fullName>
    </submittedName>
</protein>
<dbReference type="InterPro" id="IPR012910">
    <property type="entry name" value="Plug_dom"/>
</dbReference>
<dbReference type="GO" id="GO:0015344">
    <property type="term" value="F:siderophore uptake transmembrane transporter activity"/>
    <property type="evidence" value="ECO:0007669"/>
    <property type="project" value="TreeGrafter"/>
</dbReference>
<proteinExistence type="inferred from homology"/>
<keyword evidence="9 10" id="KW-0998">Cell outer membrane</keyword>
<keyword evidence="3 10" id="KW-1134">Transmembrane beta strand</keyword>
<evidence type="ECO:0000256" key="7">
    <source>
        <dbReference type="ARBA" id="ARBA00023136"/>
    </source>
</evidence>
<dbReference type="PROSITE" id="PS52016">
    <property type="entry name" value="TONB_DEPENDENT_REC_3"/>
    <property type="match status" value="1"/>
</dbReference>
<evidence type="ECO:0000256" key="9">
    <source>
        <dbReference type="ARBA" id="ARBA00023237"/>
    </source>
</evidence>
<evidence type="ECO:0000256" key="5">
    <source>
        <dbReference type="ARBA" id="ARBA00022729"/>
    </source>
</evidence>
<dbReference type="InterPro" id="IPR037066">
    <property type="entry name" value="Plug_dom_sf"/>
</dbReference>